<dbReference type="GeneID" id="63865801"/>
<dbReference type="EMBL" id="KZ824634">
    <property type="protein sequence ID" value="RAK79063.1"/>
    <property type="molecule type" value="Genomic_DNA"/>
</dbReference>
<feature type="signal peptide" evidence="1">
    <location>
        <begin position="1"/>
        <end position="22"/>
    </location>
</feature>
<dbReference type="VEuPathDB" id="FungiDB:BO72DRAFT_494421"/>
<feature type="chain" id="PRO_5034430893" evidence="1">
    <location>
        <begin position="23"/>
        <end position="83"/>
    </location>
</feature>
<dbReference type="AlphaFoldDB" id="A0A8G1RUC9"/>
<keyword evidence="3" id="KW-1185">Reference proteome</keyword>
<accession>A0A8G1RUC9</accession>
<gene>
    <name evidence="2" type="ORF">BO72DRAFT_494421</name>
</gene>
<evidence type="ECO:0000313" key="2">
    <source>
        <dbReference type="EMBL" id="RAK79063.1"/>
    </source>
</evidence>
<evidence type="ECO:0000256" key="1">
    <source>
        <dbReference type="SAM" id="SignalP"/>
    </source>
</evidence>
<proteinExistence type="predicted"/>
<organism evidence="2 3">
    <name type="scientific">Aspergillus fijiensis CBS 313.89</name>
    <dbReference type="NCBI Taxonomy" id="1448319"/>
    <lineage>
        <taxon>Eukaryota</taxon>
        <taxon>Fungi</taxon>
        <taxon>Dikarya</taxon>
        <taxon>Ascomycota</taxon>
        <taxon>Pezizomycotina</taxon>
        <taxon>Eurotiomycetes</taxon>
        <taxon>Eurotiomycetidae</taxon>
        <taxon>Eurotiales</taxon>
        <taxon>Aspergillaceae</taxon>
        <taxon>Aspergillus</taxon>
    </lineage>
</organism>
<reference evidence="2 3" key="1">
    <citation type="submission" date="2018-02" db="EMBL/GenBank/DDBJ databases">
        <title>The genomes of Aspergillus section Nigri reveals drivers in fungal speciation.</title>
        <authorList>
            <consortium name="DOE Joint Genome Institute"/>
            <person name="Vesth T.C."/>
            <person name="Nybo J."/>
            <person name="Theobald S."/>
            <person name="Brandl J."/>
            <person name="Frisvad J.C."/>
            <person name="Nielsen K.F."/>
            <person name="Lyhne E.K."/>
            <person name="Kogle M.E."/>
            <person name="Kuo A."/>
            <person name="Riley R."/>
            <person name="Clum A."/>
            <person name="Nolan M."/>
            <person name="Lipzen A."/>
            <person name="Salamov A."/>
            <person name="Henrissat B."/>
            <person name="Wiebenga A."/>
            <person name="De vries R.P."/>
            <person name="Grigoriev I.V."/>
            <person name="Mortensen U.H."/>
            <person name="Andersen M.R."/>
            <person name="Baker S.E."/>
        </authorList>
    </citation>
    <scope>NUCLEOTIDE SEQUENCE [LARGE SCALE GENOMIC DNA]</scope>
    <source>
        <strain evidence="2 3">CBS 313.89</strain>
    </source>
</reference>
<evidence type="ECO:0000313" key="3">
    <source>
        <dbReference type="Proteomes" id="UP000249789"/>
    </source>
</evidence>
<sequence length="83" mass="9232">MSHTLKWGLLISIALWWKLIGADKSFIYSQVGELRAISVGVEANKSHFVYPLILNAVQALGMIQMLLHAMLYVVQPQKIAPVA</sequence>
<protein>
    <submittedName>
        <fullName evidence="2">Uncharacterized protein</fullName>
    </submittedName>
</protein>
<dbReference type="Proteomes" id="UP000249789">
    <property type="component" value="Unassembled WGS sequence"/>
</dbReference>
<name>A0A8G1RUC9_9EURO</name>
<dbReference type="RefSeq" id="XP_040803073.1">
    <property type="nucleotide sequence ID" value="XM_040948468.1"/>
</dbReference>
<keyword evidence="1" id="KW-0732">Signal</keyword>